<evidence type="ECO:0000313" key="4">
    <source>
        <dbReference type="Proteomes" id="UP000464495"/>
    </source>
</evidence>
<dbReference type="InterPro" id="IPR006683">
    <property type="entry name" value="Thioestr_dom"/>
</dbReference>
<feature type="domain" description="Thioesterase" evidence="2">
    <location>
        <begin position="69"/>
        <end position="143"/>
    </location>
</feature>
<dbReference type="InterPro" id="IPR029069">
    <property type="entry name" value="HotDog_dom_sf"/>
</dbReference>
<gene>
    <name evidence="3" type="ORF">GO499_00860</name>
</gene>
<sequence>MKFVEAAADLLSPSEMLSMSGLEFITGILDGRYPAPPICRTLNYQMVEAETGKVVFRGTPNFGSLNPLGTVHGGWFGTLLDSCMACAVQTHLPTGSAYTTLEYKINILRPLLHDDEDVLAIGTSVHVGRKTGVAEGRIVGTEDGRTYATGSTTCIILDS</sequence>
<reference evidence="3 4" key="1">
    <citation type="submission" date="2019-12" db="EMBL/GenBank/DDBJ databases">
        <title>Complete genome sequence of Algicella marina strain 9Alg 56(T) isolated from the red alga Tichocarpus crinitus.</title>
        <authorList>
            <person name="Kim S.-G."/>
            <person name="Nedashkovskaya O.I."/>
        </authorList>
    </citation>
    <scope>NUCLEOTIDE SEQUENCE [LARGE SCALE GENOMIC DNA]</scope>
    <source>
        <strain evidence="3 4">9Alg 56</strain>
    </source>
</reference>
<dbReference type="Pfam" id="PF03061">
    <property type="entry name" value="4HBT"/>
    <property type="match status" value="1"/>
</dbReference>
<evidence type="ECO:0000256" key="1">
    <source>
        <dbReference type="ARBA" id="ARBA00022801"/>
    </source>
</evidence>
<dbReference type="GO" id="GO:0005829">
    <property type="term" value="C:cytosol"/>
    <property type="evidence" value="ECO:0007669"/>
    <property type="project" value="TreeGrafter"/>
</dbReference>
<dbReference type="NCBIfam" id="TIGR00369">
    <property type="entry name" value="unchar_dom_1"/>
    <property type="match status" value="1"/>
</dbReference>
<dbReference type="GO" id="GO:0061522">
    <property type="term" value="F:1,4-dihydroxy-2-naphthoyl-CoA thioesterase activity"/>
    <property type="evidence" value="ECO:0007669"/>
    <property type="project" value="TreeGrafter"/>
</dbReference>
<proteinExistence type="predicted"/>
<dbReference type="AlphaFoldDB" id="A0A6P1SXW2"/>
<evidence type="ECO:0000259" key="2">
    <source>
        <dbReference type="Pfam" id="PF03061"/>
    </source>
</evidence>
<dbReference type="EMBL" id="CP046620">
    <property type="protein sequence ID" value="QHQ33829.1"/>
    <property type="molecule type" value="Genomic_DNA"/>
</dbReference>
<dbReference type="PANTHER" id="PTHR43240">
    <property type="entry name" value="1,4-DIHYDROXY-2-NAPHTHOYL-COA THIOESTERASE 1"/>
    <property type="match status" value="1"/>
</dbReference>
<dbReference type="KEGG" id="amaq:GO499_00860"/>
<organism evidence="3 4">
    <name type="scientific">Algicella marina</name>
    <dbReference type="NCBI Taxonomy" id="2683284"/>
    <lineage>
        <taxon>Bacteria</taxon>
        <taxon>Pseudomonadati</taxon>
        <taxon>Pseudomonadota</taxon>
        <taxon>Alphaproteobacteria</taxon>
        <taxon>Rhodobacterales</taxon>
        <taxon>Paracoccaceae</taxon>
        <taxon>Algicella</taxon>
    </lineage>
</organism>
<dbReference type="PANTHER" id="PTHR43240:SF1">
    <property type="entry name" value="BLR5584 PROTEIN"/>
    <property type="match status" value="1"/>
</dbReference>
<dbReference type="RefSeq" id="WP_161860400.1">
    <property type="nucleotide sequence ID" value="NZ_CP046620.1"/>
</dbReference>
<keyword evidence="1" id="KW-0378">Hydrolase</keyword>
<keyword evidence="4" id="KW-1185">Reference proteome</keyword>
<dbReference type="CDD" id="cd03443">
    <property type="entry name" value="PaaI_thioesterase"/>
    <property type="match status" value="1"/>
</dbReference>
<accession>A0A6P1SXW2</accession>
<protein>
    <submittedName>
        <fullName evidence="3">Hotdog fold thioesterase</fullName>
    </submittedName>
</protein>
<name>A0A6P1SXW2_9RHOB</name>
<dbReference type="InterPro" id="IPR003736">
    <property type="entry name" value="PAAI_dom"/>
</dbReference>
<dbReference type="Gene3D" id="3.10.129.10">
    <property type="entry name" value="Hotdog Thioesterase"/>
    <property type="match status" value="1"/>
</dbReference>
<dbReference type="SUPFAM" id="SSF54637">
    <property type="entry name" value="Thioesterase/thiol ester dehydrase-isomerase"/>
    <property type="match status" value="1"/>
</dbReference>
<dbReference type="Proteomes" id="UP000464495">
    <property type="component" value="Chromosome"/>
</dbReference>
<evidence type="ECO:0000313" key="3">
    <source>
        <dbReference type="EMBL" id="QHQ33829.1"/>
    </source>
</evidence>